<feature type="compositionally biased region" description="Low complexity" evidence="1">
    <location>
        <begin position="139"/>
        <end position="150"/>
    </location>
</feature>
<gene>
    <name evidence="2" type="ORF">ES288_D05G396200v1</name>
</gene>
<keyword evidence="3" id="KW-1185">Reference proteome</keyword>
<protein>
    <submittedName>
        <fullName evidence="2">Uncharacterized protein</fullName>
    </submittedName>
</protein>
<evidence type="ECO:0000313" key="2">
    <source>
        <dbReference type="EMBL" id="TYG71437.1"/>
    </source>
</evidence>
<dbReference type="EMBL" id="CM017705">
    <property type="protein sequence ID" value="TYG71437.1"/>
    <property type="molecule type" value="Genomic_DNA"/>
</dbReference>
<sequence length="201" mass="21726">MQSEKLAREPQVSYANEYGRPYGNNFKSSLRQFGHDDGPGFNSNRFNGNAPLNFVVGNGRRGLQGPNVVNSTNGPNTDPNVNGVPSSNFVQVDQSGPGSPELIGVDRVMRFTKPRARVYTGSEPCIGLPRLGDLRASDYSDPSESSTSNDTPYVPVRGSTTSWYPDSGVSHHVCRDVSALRDVTPYSGYGDSGDIVDRPHS</sequence>
<reference evidence="2 3" key="1">
    <citation type="submission" date="2019-06" db="EMBL/GenBank/DDBJ databases">
        <title>WGS assembly of Gossypium darwinii.</title>
        <authorList>
            <person name="Chen Z.J."/>
            <person name="Sreedasyam A."/>
            <person name="Ando A."/>
            <person name="Song Q."/>
            <person name="De L."/>
            <person name="Hulse-Kemp A."/>
            <person name="Ding M."/>
            <person name="Ye W."/>
            <person name="Kirkbride R."/>
            <person name="Jenkins J."/>
            <person name="Plott C."/>
            <person name="Lovell J."/>
            <person name="Lin Y.-M."/>
            <person name="Vaughn R."/>
            <person name="Liu B."/>
            <person name="Li W."/>
            <person name="Simpson S."/>
            <person name="Scheffler B."/>
            <person name="Saski C."/>
            <person name="Grover C."/>
            <person name="Hu G."/>
            <person name="Conover J."/>
            <person name="Carlson J."/>
            <person name="Shu S."/>
            <person name="Boston L."/>
            <person name="Williams M."/>
            <person name="Peterson D."/>
            <person name="Mcgee K."/>
            <person name="Jones D."/>
            <person name="Wendel J."/>
            <person name="Stelly D."/>
            <person name="Grimwood J."/>
            <person name="Schmutz J."/>
        </authorList>
    </citation>
    <scope>NUCLEOTIDE SEQUENCE [LARGE SCALE GENOMIC DNA]</scope>
    <source>
        <strain evidence="2">1808015.09</strain>
    </source>
</reference>
<feature type="region of interest" description="Disordered" evidence="1">
    <location>
        <begin position="1"/>
        <end position="42"/>
    </location>
</feature>
<feature type="region of interest" description="Disordered" evidence="1">
    <location>
        <begin position="136"/>
        <end position="155"/>
    </location>
</feature>
<organism evidence="2 3">
    <name type="scientific">Gossypium darwinii</name>
    <name type="common">Darwin's cotton</name>
    <name type="synonym">Gossypium barbadense var. darwinii</name>
    <dbReference type="NCBI Taxonomy" id="34276"/>
    <lineage>
        <taxon>Eukaryota</taxon>
        <taxon>Viridiplantae</taxon>
        <taxon>Streptophyta</taxon>
        <taxon>Embryophyta</taxon>
        <taxon>Tracheophyta</taxon>
        <taxon>Spermatophyta</taxon>
        <taxon>Magnoliopsida</taxon>
        <taxon>eudicotyledons</taxon>
        <taxon>Gunneridae</taxon>
        <taxon>Pentapetalae</taxon>
        <taxon>rosids</taxon>
        <taxon>malvids</taxon>
        <taxon>Malvales</taxon>
        <taxon>Malvaceae</taxon>
        <taxon>Malvoideae</taxon>
        <taxon>Gossypium</taxon>
    </lineage>
</organism>
<evidence type="ECO:0000313" key="3">
    <source>
        <dbReference type="Proteomes" id="UP000323506"/>
    </source>
</evidence>
<dbReference type="AlphaFoldDB" id="A0A5D2CP46"/>
<name>A0A5D2CP46_GOSDA</name>
<proteinExistence type="predicted"/>
<dbReference type="Proteomes" id="UP000323506">
    <property type="component" value="Chromosome D05"/>
</dbReference>
<evidence type="ECO:0000256" key="1">
    <source>
        <dbReference type="SAM" id="MobiDB-lite"/>
    </source>
</evidence>
<accession>A0A5D2CP46</accession>